<protein>
    <submittedName>
        <fullName evidence="2">Uncharacterized protein</fullName>
    </submittedName>
</protein>
<accession>A0AAN7Q1A8</accession>
<comment type="caution">
    <text evidence="2">The sequence shown here is derived from an EMBL/GenBank/DDBJ whole genome shotgun (WGS) entry which is preliminary data.</text>
</comment>
<proteinExistence type="predicted"/>
<dbReference type="AlphaFoldDB" id="A0AAN7Q1A8"/>
<feature type="compositionally biased region" description="Acidic residues" evidence="1">
    <location>
        <begin position="104"/>
        <end position="125"/>
    </location>
</feature>
<evidence type="ECO:0000256" key="1">
    <source>
        <dbReference type="SAM" id="MobiDB-lite"/>
    </source>
</evidence>
<dbReference type="EMBL" id="JARPUR010000005">
    <property type="protein sequence ID" value="KAK4875660.1"/>
    <property type="molecule type" value="Genomic_DNA"/>
</dbReference>
<evidence type="ECO:0000313" key="3">
    <source>
        <dbReference type="Proteomes" id="UP001353858"/>
    </source>
</evidence>
<reference evidence="3" key="1">
    <citation type="submission" date="2023-01" db="EMBL/GenBank/DDBJ databases">
        <title>Key to firefly adult light organ development and bioluminescence: homeobox transcription factors regulate luciferase expression and transportation to peroxisome.</title>
        <authorList>
            <person name="Fu X."/>
        </authorList>
    </citation>
    <scope>NUCLEOTIDE SEQUENCE [LARGE SCALE GENOMIC DNA]</scope>
</reference>
<evidence type="ECO:0000313" key="2">
    <source>
        <dbReference type="EMBL" id="KAK4875660.1"/>
    </source>
</evidence>
<gene>
    <name evidence="2" type="ORF">RN001_012082</name>
</gene>
<sequence length="258" mass="30129">MVEKPCDRNVKDVELIAARLRRVEQLYRLPNSVLQQLALCGYYEDLEKGVTRYEVPIRNEKCLTDKELQLIANAMMIEQSEDEEKASENEVIDEIEHNSLSEIEASDEEYSQSDEDDSVNSDDNDLSIGESVLIGKDKTSVWHKDPLNVQIKSVFCFYRKMGDYEKEQMRLQKLMDKMFVEEETMPVFDDEADPDENDCLAVQDEETDSEQDFESDDEIEANVEPHLLEKIKRPFGKNNHLYCQKLKIKTYCELSCQW</sequence>
<keyword evidence="3" id="KW-1185">Reference proteome</keyword>
<organism evidence="2 3">
    <name type="scientific">Aquatica leii</name>
    <dbReference type="NCBI Taxonomy" id="1421715"/>
    <lineage>
        <taxon>Eukaryota</taxon>
        <taxon>Metazoa</taxon>
        <taxon>Ecdysozoa</taxon>
        <taxon>Arthropoda</taxon>
        <taxon>Hexapoda</taxon>
        <taxon>Insecta</taxon>
        <taxon>Pterygota</taxon>
        <taxon>Neoptera</taxon>
        <taxon>Endopterygota</taxon>
        <taxon>Coleoptera</taxon>
        <taxon>Polyphaga</taxon>
        <taxon>Elateriformia</taxon>
        <taxon>Elateroidea</taxon>
        <taxon>Lampyridae</taxon>
        <taxon>Luciolinae</taxon>
        <taxon>Aquatica</taxon>
    </lineage>
</organism>
<feature type="region of interest" description="Disordered" evidence="1">
    <location>
        <begin position="97"/>
        <end position="125"/>
    </location>
</feature>
<dbReference type="Proteomes" id="UP001353858">
    <property type="component" value="Unassembled WGS sequence"/>
</dbReference>
<name>A0AAN7Q1A8_9COLE</name>